<reference evidence="1 2" key="1">
    <citation type="submission" date="2007-03" db="EMBL/GenBank/DDBJ databases">
        <title>Complete sequence of plasmid pBVIE03 of Burkholderia vietnamiensis G4.</title>
        <authorList>
            <consortium name="US DOE Joint Genome Institute"/>
            <person name="Copeland A."/>
            <person name="Lucas S."/>
            <person name="Lapidus A."/>
            <person name="Barry K."/>
            <person name="Detter J.C."/>
            <person name="Glavina del Rio T."/>
            <person name="Hammon N."/>
            <person name="Israni S."/>
            <person name="Dalin E."/>
            <person name="Tice H."/>
            <person name="Pitluck S."/>
            <person name="Chain P."/>
            <person name="Malfatti S."/>
            <person name="Shin M."/>
            <person name="Vergez L."/>
            <person name="Schmutz J."/>
            <person name="Larimer F."/>
            <person name="Land M."/>
            <person name="Hauser L."/>
            <person name="Kyrpides N."/>
            <person name="Tiedje J."/>
            <person name="Richardson P."/>
        </authorList>
    </citation>
    <scope>NUCLEOTIDE SEQUENCE [LARGE SCALE GENOMIC DNA]</scope>
    <source>
        <strain evidence="2">G4 / LMG 22486</strain>
        <plasmid evidence="1 2">pBVIE03</plasmid>
    </source>
</reference>
<sequence>MDEKRPLSRRQLRNIQLARGIPALEFQHRTGMPRASYEALLGASSGEEGKDAAKLISRQTFDRVVSLLGIDEEFTSLRRKGVIEWRAEGTSKVTAASWREAVESLVSELFSDDLLLVEVRTEGAKRFGRGSERMVLLHDRVNEFRIAIMNAADDLVGLLEKAFGTTCERRVTISAPEFHDAREMISHEVFRSVQFDAISGAIAPKYSWRDVQAGAREFGFLPDDLIEMMHQRAQERAQRGSVGPASGGEEEYAVRRLQLVTTA</sequence>
<dbReference type="KEGG" id="bvi:Bcep1808_7378"/>
<geneLocation type="plasmid" evidence="1 2">
    <name>pBVIE03</name>
</geneLocation>
<proteinExistence type="predicted"/>
<gene>
    <name evidence="1" type="ordered locus">Bcep1808_7378</name>
</gene>
<dbReference type="HOGENOM" id="CLU_1056379_0_0_4"/>
<organism evidence="1 2">
    <name type="scientific">Burkholderia vietnamiensis (strain G4 / LMG 22486)</name>
    <name type="common">Burkholderia cepacia (strain R1808)</name>
    <dbReference type="NCBI Taxonomy" id="269482"/>
    <lineage>
        <taxon>Bacteria</taxon>
        <taxon>Pseudomonadati</taxon>
        <taxon>Pseudomonadota</taxon>
        <taxon>Betaproteobacteria</taxon>
        <taxon>Burkholderiales</taxon>
        <taxon>Burkholderiaceae</taxon>
        <taxon>Burkholderia</taxon>
        <taxon>Burkholderia cepacia complex</taxon>
    </lineage>
</organism>
<evidence type="ECO:0000313" key="2">
    <source>
        <dbReference type="Proteomes" id="UP000002287"/>
    </source>
</evidence>
<accession>A4JVF2</accession>
<dbReference type="EMBL" id="CP000619">
    <property type="protein sequence ID" value="ABO60255.1"/>
    <property type="molecule type" value="Genomic_DNA"/>
</dbReference>
<name>A4JVF2_BURVG</name>
<protein>
    <submittedName>
        <fullName evidence="1">Uncharacterized protein</fullName>
    </submittedName>
</protein>
<dbReference type="Proteomes" id="UP000002287">
    <property type="component" value="Plasmid pBVIE03"/>
</dbReference>
<dbReference type="AlphaFoldDB" id="A4JVF2"/>
<evidence type="ECO:0000313" key="1">
    <source>
        <dbReference type="EMBL" id="ABO60255.1"/>
    </source>
</evidence>
<keyword evidence="1" id="KW-0614">Plasmid</keyword>